<accession>A0A238BJS0</accession>
<dbReference type="AlphaFoldDB" id="A0A238BJS0"/>
<proteinExistence type="predicted"/>
<sequence length="91" mass="10602">MSEVDEKRRYERRKQHMETETDTYIPVSEEQTAVNLRRFSLPFQKEPSNVLFYNADITAAYLAALCTLGMTSISMDGEMALKTDRVYNVER</sequence>
<evidence type="ECO:0000256" key="1">
    <source>
        <dbReference type="SAM" id="MobiDB-lite"/>
    </source>
</evidence>
<evidence type="ECO:0000313" key="2">
    <source>
        <dbReference type="EMBL" id="OZC05443.1"/>
    </source>
</evidence>
<keyword evidence="3" id="KW-1185">Reference proteome</keyword>
<name>A0A238BJS0_9BILA</name>
<dbReference type="Proteomes" id="UP000242913">
    <property type="component" value="Unassembled WGS sequence"/>
</dbReference>
<gene>
    <name evidence="2" type="ORF">X798_07583</name>
</gene>
<feature type="region of interest" description="Disordered" evidence="1">
    <location>
        <begin position="1"/>
        <end position="21"/>
    </location>
</feature>
<protein>
    <submittedName>
        <fullName evidence="2">Uncharacterized protein</fullName>
    </submittedName>
</protein>
<reference evidence="2 3" key="1">
    <citation type="submission" date="2015-12" db="EMBL/GenBank/DDBJ databases">
        <title>Draft genome of the nematode, Onchocerca flexuosa.</title>
        <authorList>
            <person name="Mitreva M."/>
        </authorList>
    </citation>
    <scope>NUCLEOTIDE SEQUENCE [LARGE SCALE GENOMIC DNA]</scope>
    <source>
        <strain evidence="2">Red Deer</strain>
    </source>
</reference>
<evidence type="ECO:0000313" key="3">
    <source>
        <dbReference type="Proteomes" id="UP000242913"/>
    </source>
</evidence>
<dbReference type="EMBL" id="KZ271123">
    <property type="protein sequence ID" value="OZC05443.1"/>
    <property type="molecule type" value="Genomic_DNA"/>
</dbReference>
<organism evidence="2 3">
    <name type="scientific">Onchocerca flexuosa</name>
    <dbReference type="NCBI Taxonomy" id="387005"/>
    <lineage>
        <taxon>Eukaryota</taxon>
        <taxon>Metazoa</taxon>
        <taxon>Ecdysozoa</taxon>
        <taxon>Nematoda</taxon>
        <taxon>Chromadorea</taxon>
        <taxon>Rhabditida</taxon>
        <taxon>Spirurina</taxon>
        <taxon>Spiruromorpha</taxon>
        <taxon>Filarioidea</taxon>
        <taxon>Onchocercidae</taxon>
        <taxon>Onchocerca</taxon>
    </lineage>
</organism>